<dbReference type="InterPro" id="IPR007855">
    <property type="entry name" value="RDRP"/>
</dbReference>
<dbReference type="GO" id="GO:0031380">
    <property type="term" value="C:nuclear RNA-directed RNA polymerase complex"/>
    <property type="evidence" value="ECO:0007669"/>
    <property type="project" value="TreeGrafter"/>
</dbReference>
<keyword evidence="4" id="KW-1185">Reference proteome</keyword>
<evidence type="ECO:0000256" key="1">
    <source>
        <dbReference type="RuleBase" id="RU363098"/>
    </source>
</evidence>
<comment type="caution">
    <text evidence="3">The sequence shown here is derived from an EMBL/GenBank/DDBJ whole genome shotgun (WGS) entry which is preliminary data.</text>
</comment>
<proteinExistence type="inferred from homology"/>
<comment type="catalytic activity">
    <reaction evidence="1">
        <text>RNA(n) + a ribonucleoside 5'-triphosphate = RNA(n+1) + diphosphate</text>
        <dbReference type="Rhea" id="RHEA:21248"/>
        <dbReference type="Rhea" id="RHEA-COMP:14527"/>
        <dbReference type="Rhea" id="RHEA-COMP:17342"/>
        <dbReference type="ChEBI" id="CHEBI:33019"/>
        <dbReference type="ChEBI" id="CHEBI:61557"/>
        <dbReference type="ChEBI" id="CHEBI:140395"/>
        <dbReference type="EC" id="2.7.7.48"/>
    </reaction>
</comment>
<sequence length="1274" mass="144198">MEVYMTNIPETSPHVVQLNLANILHAPPFRQPNSNPINFEVYLFPRKLRSTWRSGALTLPTQECGDHFLRLYGGVQPQHSLLIGNTRIQFKASTRTARRDVVERIRRTPFLDPRIAQQRAQQAAALDACESQVSTIQFGWECRDHVYSVEWEKVCVATLSFKEDRREFQVIARDPGLGSSRIIAIRTSQIAWVSAAVDQSSGTPTIFFSLSNPPAFETEDVLAPLISMSPDRPPTKRRWSAFDQSHEPVAPYVSLALRLECRSLEDLAKFREVARGAHVRPDDFAYDVVRRGLFAEGLRQEYADWVVQQPMVVRFQVEALLRSWLLDFKEVLSLRTQIDGLSRRKGKEYTAALLRDFQAHAKARFWYGEEAPRAEDGSELPINTDDPVELFRLVQSRFVYKPMNTALDKADPTSLFYCLHVIVTPTTMLLEGPFPERSNRVMRTYYRSQDSFLRVSFQDEHRLQLRFDRDVDGRDFVDRRVKRILLDGLDIAGTHFDFLAYSQSALREHAVWFVKPFRHQDERGYTSIVDAAAIIDSIGTFKNLTFDPILIKCPARYAARISQAFTATDASITIEVGQIIQGRDIKDASGKWPFTDGVGTLSPELAKKIWHALQEQRRHGRRDRTYPRAYQIRFQGSKGMVSVDHTLTGQSIMLRPSMVKFEAPDSLTIEIARAFDKPGIYYLNRPLIVLLEGLGVPWDVFQALQDNAVREVQASVESLERSARLLEGHGLGVSHRLTSVMLALHKLGLGSLEGNAFWERMMDFAANHVLRELKHHARIPVPDSWTLVGVADVHGYLREGEIFACVDSPDQSGLIYLEGQALISRSPTIHPGDVQVVHAIGRPPKGSPFERESLRNTVVFSIKGRSSFNQASVAGGGDLDGDVYNVTTVTNLIPRRTYLPASYEPAQKKLVDHDSTMADVAEFVAEYITSDTLGIIAVTWLIIADQSTEGIFDPDCIMLAALHSDAVDYPKSGQPVPIKKIPRLKFQTRPDWNAPETSNNLDPTKYYESTRAIGRLYRSIELPAVRTANHVARVQRQHLRSGEGDTIAAFLQQLRRRESDMDDDEVYVAVRDHVSGYISAQAPYDDAAVTNAWELFQAYASRLRAICADHTLSNSRTTMLSEEEAVIGTIVAKCSQPRKRKDLMARMREQTATLTSDIRNELAGEENLPLQSRLRCAWIAFRVATLKEDQFGAQSFSWLALGAIFDSIKEIEEQGRTRYVHSFDSFVELPVIFCTYQWLNVVGGEGNMFYERFAVVEMQIGLTRGETIRMEKSE</sequence>
<evidence type="ECO:0000259" key="2">
    <source>
        <dbReference type="Pfam" id="PF05183"/>
    </source>
</evidence>
<evidence type="ECO:0000313" key="3">
    <source>
        <dbReference type="EMBL" id="KAJ8482744.1"/>
    </source>
</evidence>
<dbReference type="PANTHER" id="PTHR23079">
    <property type="entry name" value="RNA-DEPENDENT RNA POLYMERASE"/>
    <property type="match status" value="1"/>
</dbReference>
<dbReference type="GO" id="GO:0030422">
    <property type="term" value="P:siRNA processing"/>
    <property type="evidence" value="ECO:0007669"/>
    <property type="project" value="TreeGrafter"/>
</dbReference>
<reference evidence="3" key="1">
    <citation type="submission" date="2022-11" db="EMBL/GenBank/DDBJ databases">
        <title>Genome Sequence of Cubamyces cubensis.</title>
        <authorList>
            <person name="Buettner E."/>
        </authorList>
    </citation>
    <scope>NUCLEOTIDE SEQUENCE</scope>
    <source>
        <strain evidence="3">MPL-01</strain>
    </source>
</reference>
<comment type="similarity">
    <text evidence="1">Belongs to the RdRP family.</text>
</comment>
<organism evidence="3 4">
    <name type="scientific">Trametes cubensis</name>
    <dbReference type="NCBI Taxonomy" id="1111947"/>
    <lineage>
        <taxon>Eukaryota</taxon>
        <taxon>Fungi</taxon>
        <taxon>Dikarya</taxon>
        <taxon>Basidiomycota</taxon>
        <taxon>Agaricomycotina</taxon>
        <taxon>Agaricomycetes</taxon>
        <taxon>Polyporales</taxon>
        <taxon>Polyporaceae</taxon>
        <taxon>Trametes</taxon>
    </lineage>
</organism>
<dbReference type="EC" id="2.7.7.48" evidence="1"/>
<keyword evidence="1" id="KW-0694">RNA-binding</keyword>
<name>A0AAD7TWZ9_9APHY</name>
<dbReference type="EMBL" id="JAPEVG010000107">
    <property type="protein sequence ID" value="KAJ8482744.1"/>
    <property type="molecule type" value="Genomic_DNA"/>
</dbReference>
<dbReference type="Pfam" id="PF05183">
    <property type="entry name" value="RdRP"/>
    <property type="match status" value="1"/>
</dbReference>
<feature type="domain" description="RDRP core" evidence="2">
    <location>
        <begin position="423"/>
        <end position="1020"/>
    </location>
</feature>
<gene>
    <name evidence="3" type="ORF">ONZ51_g5138</name>
</gene>
<evidence type="ECO:0000313" key="4">
    <source>
        <dbReference type="Proteomes" id="UP001215151"/>
    </source>
</evidence>
<dbReference type="GO" id="GO:0003968">
    <property type="term" value="F:RNA-directed RNA polymerase activity"/>
    <property type="evidence" value="ECO:0007669"/>
    <property type="project" value="UniProtKB-KW"/>
</dbReference>
<dbReference type="PANTHER" id="PTHR23079:SF55">
    <property type="entry name" value="RNA-DIRECTED RNA POLYMERASE"/>
    <property type="match status" value="1"/>
</dbReference>
<dbReference type="AlphaFoldDB" id="A0AAD7TWZ9"/>
<accession>A0AAD7TWZ9</accession>
<protein>
    <recommendedName>
        <fullName evidence="1">RNA-dependent RNA polymerase</fullName>
        <ecNumber evidence="1">2.7.7.48</ecNumber>
    </recommendedName>
</protein>
<keyword evidence="1" id="KW-0548">Nucleotidyltransferase</keyword>
<dbReference type="InterPro" id="IPR057596">
    <property type="entry name" value="RDRP_core"/>
</dbReference>
<keyword evidence="1" id="KW-0808">Transferase</keyword>
<dbReference type="GO" id="GO:0003723">
    <property type="term" value="F:RNA binding"/>
    <property type="evidence" value="ECO:0007669"/>
    <property type="project" value="UniProtKB-KW"/>
</dbReference>
<keyword evidence="1" id="KW-0696">RNA-directed RNA polymerase</keyword>
<dbReference type="Proteomes" id="UP001215151">
    <property type="component" value="Unassembled WGS sequence"/>
</dbReference>